<dbReference type="InterPro" id="IPR043968">
    <property type="entry name" value="SGNH"/>
</dbReference>
<dbReference type="InterPro" id="IPR050879">
    <property type="entry name" value="Acyltransferase_3"/>
</dbReference>
<feature type="compositionally biased region" description="Low complexity" evidence="1">
    <location>
        <begin position="415"/>
        <end position="438"/>
    </location>
</feature>
<proteinExistence type="predicted"/>
<evidence type="ECO:0000259" key="4">
    <source>
        <dbReference type="Pfam" id="PF19040"/>
    </source>
</evidence>
<protein>
    <submittedName>
        <fullName evidence="5">Acyltransferase</fullName>
    </submittedName>
</protein>
<evidence type="ECO:0000313" key="6">
    <source>
        <dbReference type="Proteomes" id="UP000295748"/>
    </source>
</evidence>
<keyword evidence="2" id="KW-0812">Transmembrane</keyword>
<evidence type="ECO:0000259" key="3">
    <source>
        <dbReference type="Pfam" id="PF01757"/>
    </source>
</evidence>
<dbReference type="Pfam" id="PF19040">
    <property type="entry name" value="SGNH"/>
    <property type="match status" value="1"/>
</dbReference>
<dbReference type="Pfam" id="PF01757">
    <property type="entry name" value="Acyl_transf_3"/>
    <property type="match status" value="1"/>
</dbReference>
<dbReference type="Proteomes" id="UP000295748">
    <property type="component" value="Chromosome"/>
</dbReference>
<feature type="transmembrane region" description="Helical" evidence="2">
    <location>
        <begin position="487"/>
        <end position="507"/>
    </location>
</feature>
<gene>
    <name evidence="5" type="ORF">E4K62_00860</name>
</gene>
<keyword evidence="5" id="KW-0012">Acyltransferase</keyword>
<organism evidence="5 6">
    <name type="scientific">Microbacterium wangchenii</name>
    <dbReference type="NCBI Taxonomy" id="2541726"/>
    <lineage>
        <taxon>Bacteria</taxon>
        <taxon>Bacillati</taxon>
        <taxon>Actinomycetota</taxon>
        <taxon>Actinomycetes</taxon>
        <taxon>Micrococcales</taxon>
        <taxon>Microbacteriaceae</taxon>
        <taxon>Microbacterium</taxon>
    </lineage>
</organism>
<reference evidence="5 6" key="1">
    <citation type="submission" date="2019-03" db="EMBL/GenBank/DDBJ databases">
        <authorList>
            <person name="Dong K."/>
        </authorList>
    </citation>
    <scope>NUCLEOTIDE SEQUENCE [LARGE SCALE GENOMIC DNA]</scope>
    <source>
        <strain evidence="6">dk512</strain>
    </source>
</reference>
<feature type="compositionally biased region" description="Low complexity" evidence="1">
    <location>
        <begin position="345"/>
        <end position="359"/>
    </location>
</feature>
<feature type="domain" description="Acyltransferase 3" evidence="3">
    <location>
        <begin position="5"/>
        <end position="321"/>
    </location>
</feature>
<feature type="transmembrane region" description="Helical" evidence="2">
    <location>
        <begin position="216"/>
        <end position="236"/>
    </location>
</feature>
<dbReference type="PANTHER" id="PTHR23028">
    <property type="entry name" value="ACETYLTRANSFERASE"/>
    <property type="match status" value="1"/>
</dbReference>
<keyword evidence="2" id="KW-1133">Transmembrane helix</keyword>
<feature type="domain" description="SGNH" evidence="4">
    <location>
        <begin position="570"/>
        <end position="793"/>
    </location>
</feature>
<dbReference type="PANTHER" id="PTHR23028:SF53">
    <property type="entry name" value="ACYL_TRANSF_3 DOMAIN-CONTAINING PROTEIN"/>
    <property type="match status" value="1"/>
</dbReference>
<keyword evidence="2" id="KW-0472">Membrane</keyword>
<feature type="transmembrane region" description="Helical" evidence="2">
    <location>
        <begin position="12"/>
        <end position="34"/>
    </location>
</feature>
<evidence type="ECO:0000313" key="5">
    <source>
        <dbReference type="EMBL" id="QBR90519.1"/>
    </source>
</evidence>
<dbReference type="GO" id="GO:0016746">
    <property type="term" value="F:acyltransferase activity"/>
    <property type="evidence" value="ECO:0007669"/>
    <property type="project" value="UniProtKB-KW"/>
</dbReference>
<feature type="region of interest" description="Disordered" evidence="1">
    <location>
        <begin position="345"/>
        <end position="474"/>
    </location>
</feature>
<dbReference type="InterPro" id="IPR002656">
    <property type="entry name" value="Acyl_transf_3_dom"/>
</dbReference>
<feature type="transmembrane region" description="Helical" evidence="2">
    <location>
        <begin position="126"/>
        <end position="142"/>
    </location>
</feature>
<name>A0ABX5T0C4_9MICO</name>
<keyword evidence="5" id="KW-0808">Transferase</keyword>
<feature type="transmembrane region" description="Helical" evidence="2">
    <location>
        <begin position="55"/>
        <end position="75"/>
    </location>
</feature>
<evidence type="ECO:0000256" key="1">
    <source>
        <dbReference type="SAM" id="MobiDB-lite"/>
    </source>
</evidence>
<feature type="transmembrane region" description="Helical" evidence="2">
    <location>
        <begin position="242"/>
        <end position="260"/>
    </location>
</feature>
<evidence type="ECO:0000256" key="2">
    <source>
        <dbReference type="SAM" id="Phobius"/>
    </source>
</evidence>
<feature type="transmembrane region" description="Helical" evidence="2">
    <location>
        <begin position="154"/>
        <end position="173"/>
    </location>
</feature>
<dbReference type="EMBL" id="CP038266">
    <property type="protein sequence ID" value="QBR90519.1"/>
    <property type="molecule type" value="Genomic_DNA"/>
</dbReference>
<sequence length="806" mass="84054">MVIATHVVGWPSGGFVGVDVFFVVSGFLITGLLLREVAESGRISLRDFFARRIRRLMPAAMLVLLGVCVAAFFVFNRARADATWADAVAAALFVSNWRFAAEGTDYFSAAAVSPLQHFWSLSVEEQFSLVWPVLLLIAVLLVPRGGRRGRAGRVAVGGVVVLVGAASWAWAVAQTAAEPTVAYFSTATRAWELAVGALLAVASPALARIPAALGGLLQWVGLAGVVLSCVVIDPASAFPAPWAVLPVAATALVVAGGVGGDPSHRHLFPLTNPVSVWLGDLSYALYLWHFPVLVFAGVLLPAGEWTTAIVLAATAVLAVSTYYGVEQPLHRSPLLRRRAAAPVLAAQAHSPASASEPAPGHQPAEETEPATTPPREHASALSHQPASARHGVVTTRPAGWVQGQRYYPGRPPRPDAAAAAQPAPTAASVPLPATSARTPSPPSPARPRASAPADVRRIDAPPAGTEEPARPSPWAQWRARYRGQMGMSAATLGIGATVVVLMLQTGFGSPVIGPLVPPVADPVAAPAEDPTAALQAELAEAVTAEAWPDLRPSLDEVMAASSSANPAHDCFAPDVPIDAGRCTWGDADAARHMYLVGDSTAMSYAPAFKKLAEDSGGAWRITTVGLYGCRFTDVLVQNPDPAVMAACPQRKLDVRALAGADPADLVVVSNAYTLGRTVDGRDLSPADLLAATHAELSTYGAGGVVYLAPPPQGGDLARCFSPVTGPAQCLTAVDQTWRDMHAAAEARAADTQAHAIGSLEFSCWQDACPAFAGGLPIRYDATHLTVPYAEHITGFLAWSLGARGLL</sequence>
<keyword evidence="6" id="KW-1185">Reference proteome</keyword>
<accession>A0ABX5T0C4</accession>